<dbReference type="Pfam" id="PF01232">
    <property type="entry name" value="Mannitol_dh"/>
    <property type="match status" value="1"/>
</dbReference>
<dbReference type="PRINTS" id="PR00084">
    <property type="entry name" value="MTLDHDRGNASE"/>
</dbReference>
<dbReference type="Proteomes" id="UP000585905">
    <property type="component" value="Unassembled WGS sequence"/>
</dbReference>
<dbReference type="AlphaFoldDB" id="A0A839EBU1"/>
<proteinExistence type="inferred from homology"/>
<comment type="catalytic activity">
    <reaction evidence="6">
        <text>D-mannitol 1-phosphate + NAD(+) = beta-D-fructose 6-phosphate + NADH + H(+)</text>
        <dbReference type="Rhea" id="RHEA:19661"/>
        <dbReference type="ChEBI" id="CHEBI:15378"/>
        <dbReference type="ChEBI" id="CHEBI:57540"/>
        <dbReference type="ChEBI" id="CHEBI:57634"/>
        <dbReference type="ChEBI" id="CHEBI:57945"/>
        <dbReference type="ChEBI" id="CHEBI:61381"/>
        <dbReference type="EC" id="1.1.1.17"/>
    </reaction>
</comment>
<reference evidence="9 10" key="1">
    <citation type="submission" date="2020-07" db="EMBL/GenBank/DDBJ databases">
        <title>Sequencing the genomes of 1000 actinobacteria strains.</title>
        <authorList>
            <person name="Klenk H.-P."/>
        </authorList>
    </citation>
    <scope>NUCLEOTIDE SEQUENCE [LARGE SCALE GENOMIC DNA]</scope>
    <source>
        <strain evidence="9 10">DSM 19663</strain>
    </source>
</reference>
<gene>
    <name evidence="9" type="ORF">FHX53_001504</name>
</gene>
<comment type="caution">
    <text evidence="9">The sequence shown here is derived from an EMBL/GenBank/DDBJ whole genome shotgun (WGS) entry which is preliminary data.</text>
</comment>
<evidence type="ECO:0000313" key="9">
    <source>
        <dbReference type="EMBL" id="MBA8847912.1"/>
    </source>
</evidence>
<dbReference type="InterPro" id="IPR036291">
    <property type="entry name" value="NAD(P)-bd_dom_sf"/>
</dbReference>
<keyword evidence="10" id="KW-1185">Reference proteome</keyword>
<accession>A0A839EBU1</accession>
<dbReference type="SUPFAM" id="SSF51735">
    <property type="entry name" value="NAD(P)-binding Rossmann-fold domains"/>
    <property type="match status" value="1"/>
</dbReference>
<dbReference type="PANTHER" id="PTHR43362">
    <property type="entry name" value="MANNITOL DEHYDROGENASE DSF1-RELATED"/>
    <property type="match status" value="1"/>
</dbReference>
<evidence type="ECO:0000259" key="7">
    <source>
        <dbReference type="Pfam" id="PF01232"/>
    </source>
</evidence>
<dbReference type="InterPro" id="IPR023027">
    <property type="entry name" value="Mannitol_DH_CS"/>
</dbReference>
<evidence type="ECO:0000256" key="4">
    <source>
        <dbReference type="ARBA" id="ARBA00023002"/>
    </source>
</evidence>
<dbReference type="InterPro" id="IPR013118">
    <property type="entry name" value="Mannitol_DH_C"/>
</dbReference>
<dbReference type="PROSITE" id="PS00974">
    <property type="entry name" value="MANNITOL_DHGENASE"/>
    <property type="match status" value="1"/>
</dbReference>
<dbReference type="Gene3D" id="1.10.1040.10">
    <property type="entry name" value="N-(1-d-carboxylethyl)-l-norvaline Dehydrogenase, domain 2"/>
    <property type="match status" value="1"/>
</dbReference>
<feature type="domain" description="Mannitol dehydrogenase N-terminal" evidence="7">
    <location>
        <begin position="22"/>
        <end position="276"/>
    </location>
</feature>
<evidence type="ECO:0000256" key="6">
    <source>
        <dbReference type="ARBA" id="ARBA00048615"/>
    </source>
</evidence>
<dbReference type="GO" id="GO:0008926">
    <property type="term" value="F:mannitol-1-phosphate 5-dehydrogenase activity"/>
    <property type="evidence" value="ECO:0007669"/>
    <property type="project" value="UniProtKB-EC"/>
</dbReference>
<dbReference type="InterPro" id="IPR000669">
    <property type="entry name" value="Mannitol_DH"/>
</dbReference>
<evidence type="ECO:0000256" key="2">
    <source>
        <dbReference type="ARBA" id="ARBA00012939"/>
    </source>
</evidence>
<sequence length="464" mass="48323">MTIPLTRSALAASGVATDPAPERIVHLGLGAFHRAHQASYTDAVDVERAWGIAAFTGRSAGAAAPLAAQDGLYSLVVRGAGGDSVSVMRSIVRAVDGSTPDQVLSAIAAPATAIVTLTVTEAGYRFGGDGTIELADPVIASDLVLARRVAGGARPAGSVPVSALGRILVGLELRRRAGGPGLAIVPCDNMPSNGELVRQALLDMADAVSDDLTRYVTDVVSFVSTSVDRITPATRDADIATVAELSGWDDRAPVVTEPFSDWVLSGGFPSGRPAWEQAGARIVDDIRPFERRKLWLLNGAHSLLAYAGPARGHETVHEAIADAACRASVERFWDEAEAHLPADLDVPAYRAALLERFENPRIEHRLAQIGRDGSMKLRVRAVPVLRAELAAGRSGEGAASAIAAWMDAAALDTLPPDPAEEEVAAAAAARDSSRALLGFLDPELADDSAALAVVEASRRAAVSG</sequence>
<evidence type="ECO:0000256" key="1">
    <source>
        <dbReference type="ARBA" id="ARBA00006541"/>
    </source>
</evidence>
<evidence type="ECO:0000313" key="10">
    <source>
        <dbReference type="Proteomes" id="UP000585905"/>
    </source>
</evidence>
<dbReference type="EC" id="1.1.1.17" evidence="2"/>
<keyword evidence="5" id="KW-0520">NAD</keyword>
<dbReference type="EMBL" id="JACGWX010000003">
    <property type="protein sequence ID" value="MBA8847912.1"/>
    <property type="molecule type" value="Genomic_DNA"/>
</dbReference>
<dbReference type="GO" id="GO:0019594">
    <property type="term" value="P:mannitol metabolic process"/>
    <property type="evidence" value="ECO:0007669"/>
    <property type="project" value="InterPro"/>
</dbReference>
<keyword evidence="4 9" id="KW-0560">Oxidoreductase</keyword>
<dbReference type="InterPro" id="IPR008927">
    <property type="entry name" value="6-PGluconate_DH-like_C_sf"/>
</dbReference>
<dbReference type="PANTHER" id="PTHR43362:SF1">
    <property type="entry name" value="MANNITOL DEHYDROGENASE 2-RELATED"/>
    <property type="match status" value="1"/>
</dbReference>
<dbReference type="Pfam" id="PF08125">
    <property type="entry name" value="Mannitol_dh_C"/>
    <property type="match status" value="1"/>
</dbReference>
<organism evidence="9 10">
    <name type="scientific">Microcella alkalica</name>
    <dbReference type="NCBI Taxonomy" id="355930"/>
    <lineage>
        <taxon>Bacteria</taxon>
        <taxon>Bacillati</taxon>
        <taxon>Actinomycetota</taxon>
        <taxon>Actinomycetes</taxon>
        <taxon>Micrococcales</taxon>
        <taxon>Microbacteriaceae</taxon>
        <taxon>Microcella</taxon>
    </lineage>
</organism>
<dbReference type="InterPro" id="IPR013131">
    <property type="entry name" value="Mannitol_DH_N"/>
</dbReference>
<dbReference type="RefSeq" id="WP_182490731.1">
    <property type="nucleotide sequence ID" value="NZ_BAAAOV010000001.1"/>
</dbReference>
<dbReference type="InterPro" id="IPR013328">
    <property type="entry name" value="6PGD_dom2"/>
</dbReference>
<name>A0A839EBU1_9MICO</name>
<dbReference type="SUPFAM" id="SSF48179">
    <property type="entry name" value="6-phosphogluconate dehydrogenase C-terminal domain-like"/>
    <property type="match status" value="1"/>
</dbReference>
<protein>
    <recommendedName>
        <fullName evidence="3">Mannitol-1-phosphate 5-dehydrogenase</fullName>
        <ecNumber evidence="2">1.1.1.17</ecNumber>
    </recommendedName>
</protein>
<comment type="similarity">
    <text evidence="1">Belongs to the mannitol dehydrogenase family.</text>
</comment>
<evidence type="ECO:0000256" key="3">
    <source>
        <dbReference type="ARBA" id="ARBA00016219"/>
    </source>
</evidence>
<evidence type="ECO:0000259" key="8">
    <source>
        <dbReference type="Pfam" id="PF08125"/>
    </source>
</evidence>
<dbReference type="Gene3D" id="3.40.50.720">
    <property type="entry name" value="NAD(P)-binding Rossmann-like Domain"/>
    <property type="match status" value="1"/>
</dbReference>
<feature type="domain" description="Mannitol dehydrogenase C-terminal" evidence="8">
    <location>
        <begin position="285"/>
        <end position="407"/>
    </location>
</feature>
<evidence type="ECO:0000256" key="5">
    <source>
        <dbReference type="ARBA" id="ARBA00023027"/>
    </source>
</evidence>
<dbReference type="InterPro" id="IPR050988">
    <property type="entry name" value="Mannitol_DH/Oxidoreductase"/>
</dbReference>